<dbReference type="InterPro" id="IPR000639">
    <property type="entry name" value="Epox_hydrolase-like"/>
</dbReference>
<gene>
    <name evidence="2" type="ORF">HEB94_009874</name>
</gene>
<dbReference type="EMBL" id="JADBEM010000001">
    <property type="protein sequence ID" value="MBE1613026.1"/>
    <property type="molecule type" value="Genomic_DNA"/>
</dbReference>
<organism evidence="2 3">
    <name type="scientific">Actinopolymorpha pittospori</name>
    <dbReference type="NCBI Taxonomy" id="648752"/>
    <lineage>
        <taxon>Bacteria</taxon>
        <taxon>Bacillati</taxon>
        <taxon>Actinomycetota</taxon>
        <taxon>Actinomycetes</taxon>
        <taxon>Propionibacteriales</taxon>
        <taxon>Actinopolymorphaceae</taxon>
        <taxon>Actinopolymorpha</taxon>
    </lineage>
</organism>
<evidence type="ECO:0000259" key="1">
    <source>
        <dbReference type="Pfam" id="PF12697"/>
    </source>
</evidence>
<dbReference type="InterPro" id="IPR050266">
    <property type="entry name" value="AB_hydrolase_sf"/>
</dbReference>
<dbReference type="InterPro" id="IPR000073">
    <property type="entry name" value="AB_hydrolase_1"/>
</dbReference>
<dbReference type="RefSeq" id="WP_192755962.1">
    <property type="nucleotide sequence ID" value="NZ_BAABJL010000128.1"/>
</dbReference>
<dbReference type="PRINTS" id="PR00412">
    <property type="entry name" value="EPOXHYDRLASE"/>
</dbReference>
<protein>
    <submittedName>
        <fullName evidence="2">Pimeloyl-ACP methyl ester carboxylesterase</fullName>
    </submittedName>
</protein>
<dbReference type="Gene3D" id="3.40.50.1820">
    <property type="entry name" value="alpha/beta hydrolase"/>
    <property type="match status" value="1"/>
</dbReference>
<dbReference type="Proteomes" id="UP000638648">
    <property type="component" value="Unassembled WGS sequence"/>
</dbReference>
<dbReference type="PRINTS" id="PR00111">
    <property type="entry name" value="ABHYDROLASE"/>
</dbReference>
<keyword evidence="3" id="KW-1185">Reference proteome</keyword>
<name>A0A927N5G3_9ACTN</name>
<evidence type="ECO:0000313" key="2">
    <source>
        <dbReference type="EMBL" id="MBE1613026.1"/>
    </source>
</evidence>
<dbReference type="GO" id="GO:0003824">
    <property type="term" value="F:catalytic activity"/>
    <property type="evidence" value="ECO:0007669"/>
    <property type="project" value="InterPro"/>
</dbReference>
<dbReference type="GO" id="GO:0016020">
    <property type="term" value="C:membrane"/>
    <property type="evidence" value="ECO:0007669"/>
    <property type="project" value="TreeGrafter"/>
</dbReference>
<dbReference type="Pfam" id="PF12697">
    <property type="entry name" value="Abhydrolase_6"/>
    <property type="match status" value="1"/>
</dbReference>
<proteinExistence type="predicted"/>
<dbReference type="AlphaFoldDB" id="A0A927N5G3"/>
<dbReference type="PANTHER" id="PTHR43798">
    <property type="entry name" value="MONOACYLGLYCEROL LIPASE"/>
    <property type="match status" value="1"/>
</dbReference>
<comment type="caution">
    <text evidence="2">The sequence shown here is derived from an EMBL/GenBank/DDBJ whole genome shotgun (WGS) entry which is preliminary data.</text>
</comment>
<feature type="domain" description="AB hydrolase-1" evidence="1">
    <location>
        <begin position="29"/>
        <end position="265"/>
    </location>
</feature>
<dbReference type="SUPFAM" id="SSF53474">
    <property type="entry name" value="alpha/beta-Hydrolases"/>
    <property type="match status" value="1"/>
</dbReference>
<reference evidence="2" key="1">
    <citation type="submission" date="2020-10" db="EMBL/GenBank/DDBJ databases">
        <title>Sequencing the genomes of 1000 actinobacteria strains.</title>
        <authorList>
            <person name="Klenk H.-P."/>
        </authorList>
    </citation>
    <scope>NUCLEOTIDE SEQUENCE</scope>
    <source>
        <strain evidence="2">DSM 45354</strain>
    </source>
</reference>
<dbReference type="PANTHER" id="PTHR43798:SF33">
    <property type="entry name" value="HYDROLASE, PUTATIVE (AFU_ORTHOLOGUE AFUA_2G14860)-RELATED"/>
    <property type="match status" value="1"/>
</dbReference>
<evidence type="ECO:0000313" key="3">
    <source>
        <dbReference type="Proteomes" id="UP000638648"/>
    </source>
</evidence>
<dbReference type="InterPro" id="IPR029058">
    <property type="entry name" value="AB_hydrolase_fold"/>
</dbReference>
<accession>A0A927N5G3</accession>
<sequence>MSAKGVKRETVEVDGVPASYLTAGDGPVVVLVHGTFWSRVWLPVLDKLAAAGVRPIAVDLPGFGRSGGELTLETATIPALTTWVVRFLHALGVDGRVSVGGHDIGGAIAQRLLVSDTLDVDAFALVNGVTYDSWPLPRIARFRDPDLRATTSARDLVEIRRDPVRASLPPTPGDALVKVYLDPLTEERVARSWMALAAAADCRYTTELLPALRASTTPKLLVWGEDDTAQTVDYAERFAAEVPHTTLVRVAGAGHIPTENDPEAVGRPLAEFFAAHAVKAG</sequence>